<comment type="caution">
    <text evidence="1">The sequence shown here is derived from an EMBL/GenBank/DDBJ whole genome shotgun (WGS) entry which is preliminary data.</text>
</comment>
<evidence type="ECO:0000313" key="2">
    <source>
        <dbReference type="Proteomes" id="UP001066276"/>
    </source>
</evidence>
<dbReference type="AlphaFoldDB" id="A0AAV7LE20"/>
<evidence type="ECO:0000313" key="1">
    <source>
        <dbReference type="EMBL" id="KAJ1088594.1"/>
    </source>
</evidence>
<accession>A0AAV7LE20</accession>
<dbReference type="EMBL" id="JANPWB010000015">
    <property type="protein sequence ID" value="KAJ1088594.1"/>
    <property type="molecule type" value="Genomic_DNA"/>
</dbReference>
<proteinExistence type="predicted"/>
<name>A0AAV7LE20_PLEWA</name>
<sequence length="180" mass="20205">MLFTTCVWPGSPPQSQQRHMRHKALGHCAPVAPVRAQPYCKQEAPRLARIFFFGLLGLGSSYASQDTTALPAPSGKAPKWPTHLRTQEEYEYPPAASWSCHNPLSPLATLRERTAILRSQLQNGHSTVKGTEIPFPWQQSGLWPPQRPNRLQDGLAVYREPLQYICWQMLRGFGEGSTEA</sequence>
<keyword evidence="2" id="KW-1185">Reference proteome</keyword>
<dbReference type="Proteomes" id="UP001066276">
    <property type="component" value="Chromosome 11"/>
</dbReference>
<gene>
    <name evidence="1" type="ORF">NDU88_001751</name>
</gene>
<protein>
    <submittedName>
        <fullName evidence="1">Uncharacterized protein</fullName>
    </submittedName>
</protein>
<organism evidence="1 2">
    <name type="scientific">Pleurodeles waltl</name>
    <name type="common">Iberian ribbed newt</name>
    <dbReference type="NCBI Taxonomy" id="8319"/>
    <lineage>
        <taxon>Eukaryota</taxon>
        <taxon>Metazoa</taxon>
        <taxon>Chordata</taxon>
        <taxon>Craniata</taxon>
        <taxon>Vertebrata</taxon>
        <taxon>Euteleostomi</taxon>
        <taxon>Amphibia</taxon>
        <taxon>Batrachia</taxon>
        <taxon>Caudata</taxon>
        <taxon>Salamandroidea</taxon>
        <taxon>Salamandridae</taxon>
        <taxon>Pleurodelinae</taxon>
        <taxon>Pleurodeles</taxon>
    </lineage>
</organism>
<reference evidence="1" key="1">
    <citation type="journal article" date="2022" name="bioRxiv">
        <title>Sequencing and chromosome-scale assembly of the giantPleurodeles waltlgenome.</title>
        <authorList>
            <person name="Brown T."/>
            <person name="Elewa A."/>
            <person name="Iarovenko S."/>
            <person name="Subramanian E."/>
            <person name="Araus A.J."/>
            <person name="Petzold A."/>
            <person name="Susuki M."/>
            <person name="Suzuki K.-i.T."/>
            <person name="Hayashi T."/>
            <person name="Toyoda A."/>
            <person name="Oliveira C."/>
            <person name="Osipova E."/>
            <person name="Leigh N.D."/>
            <person name="Simon A."/>
            <person name="Yun M.H."/>
        </authorList>
    </citation>
    <scope>NUCLEOTIDE SEQUENCE</scope>
    <source>
        <strain evidence="1">20211129_DDA</strain>
        <tissue evidence="1">Liver</tissue>
    </source>
</reference>